<dbReference type="EMBL" id="CH473967">
    <property type="protein sequence ID" value="EDM11350.1"/>
    <property type="molecule type" value="Genomic_DNA"/>
</dbReference>
<dbReference type="AlphaFoldDB" id="A6IRJ7"/>
<name>A6IRJ7_RAT</name>
<dbReference type="Proteomes" id="UP000234681">
    <property type="component" value="Chromosome 11"/>
</dbReference>
<reference evidence="2" key="1">
    <citation type="submission" date="2005-09" db="EMBL/GenBank/DDBJ databases">
        <authorList>
            <person name="Mural R.J."/>
            <person name="Li P.W."/>
            <person name="Adams M.D."/>
            <person name="Amanatides P.G."/>
            <person name="Baden-Tillson H."/>
            <person name="Barnstead M."/>
            <person name="Chin S.H."/>
            <person name="Dew I."/>
            <person name="Evans C.A."/>
            <person name="Ferriera S."/>
            <person name="Flanigan M."/>
            <person name="Fosler C."/>
            <person name="Glodek A."/>
            <person name="Gu Z."/>
            <person name="Holt R.A."/>
            <person name="Jennings D."/>
            <person name="Kraft C.L."/>
            <person name="Lu F."/>
            <person name="Nguyen T."/>
            <person name="Nusskern D.R."/>
            <person name="Pfannkoch C.M."/>
            <person name="Sitter C."/>
            <person name="Sutton G.G."/>
            <person name="Venter J.C."/>
            <person name="Wang Z."/>
            <person name="Woodage T."/>
            <person name="Zheng X.H."/>
            <person name="Zhong F."/>
        </authorList>
    </citation>
    <scope>NUCLEOTIDE SEQUENCE [LARGE SCALE GENOMIC DNA]</scope>
    <source>
        <strain>BN</strain>
        <strain evidence="2">Sprague-Dawley</strain>
    </source>
</reference>
<protein>
    <submittedName>
        <fullName evidence="1">RCG52792</fullName>
    </submittedName>
</protein>
<gene>
    <name evidence="1" type="ORF">rCG_52792</name>
</gene>
<proteinExistence type="predicted"/>
<evidence type="ECO:0000313" key="1">
    <source>
        <dbReference type="EMBL" id="EDM11350.1"/>
    </source>
</evidence>
<organism evidence="1 2">
    <name type="scientific">Rattus norvegicus</name>
    <name type="common">Rat</name>
    <dbReference type="NCBI Taxonomy" id="10116"/>
    <lineage>
        <taxon>Eukaryota</taxon>
        <taxon>Metazoa</taxon>
        <taxon>Chordata</taxon>
        <taxon>Craniata</taxon>
        <taxon>Vertebrata</taxon>
        <taxon>Euteleostomi</taxon>
        <taxon>Mammalia</taxon>
        <taxon>Eutheria</taxon>
        <taxon>Euarchontoglires</taxon>
        <taxon>Glires</taxon>
        <taxon>Rodentia</taxon>
        <taxon>Myomorpha</taxon>
        <taxon>Muroidea</taxon>
        <taxon>Muridae</taxon>
        <taxon>Murinae</taxon>
        <taxon>Rattus</taxon>
    </lineage>
</organism>
<sequence length="18" mass="2354">MIFLYSSSIWVFREKHFY</sequence>
<evidence type="ECO:0000313" key="2">
    <source>
        <dbReference type="Proteomes" id="UP000234681"/>
    </source>
</evidence>
<accession>A6IRJ7</accession>